<dbReference type="PANTHER" id="PTHR37984">
    <property type="entry name" value="PROTEIN CBG26694"/>
    <property type="match status" value="1"/>
</dbReference>
<dbReference type="InterPro" id="IPR043502">
    <property type="entry name" value="DNA/RNA_pol_sf"/>
</dbReference>
<reference evidence="3" key="2">
    <citation type="journal article" date="2024" name="Plant">
        <title>Genomic evolution and insights into agronomic trait innovations of Sesamum species.</title>
        <authorList>
            <person name="Miao H."/>
            <person name="Wang L."/>
            <person name="Qu L."/>
            <person name="Liu H."/>
            <person name="Sun Y."/>
            <person name="Le M."/>
            <person name="Wang Q."/>
            <person name="Wei S."/>
            <person name="Zheng Y."/>
            <person name="Lin W."/>
            <person name="Duan Y."/>
            <person name="Cao H."/>
            <person name="Xiong S."/>
            <person name="Wang X."/>
            <person name="Wei L."/>
            <person name="Li C."/>
            <person name="Ma Q."/>
            <person name="Ju M."/>
            <person name="Zhao R."/>
            <person name="Li G."/>
            <person name="Mu C."/>
            <person name="Tian Q."/>
            <person name="Mei H."/>
            <person name="Zhang T."/>
            <person name="Gao T."/>
            <person name="Zhang H."/>
        </authorList>
    </citation>
    <scope>NUCLEOTIDE SEQUENCE</scope>
    <source>
        <strain evidence="3">G01</strain>
    </source>
</reference>
<dbReference type="Gene3D" id="3.30.70.270">
    <property type="match status" value="1"/>
</dbReference>
<dbReference type="SUPFAM" id="SSF56672">
    <property type="entry name" value="DNA/RNA polymerases"/>
    <property type="match status" value="1"/>
</dbReference>
<dbReference type="InterPro" id="IPR050951">
    <property type="entry name" value="Retrovirus_Pol_polyprotein"/>
</dbReference>
<dbReference type="EMBL" id="JACGWK010000010">
    <property type="protein sequence ID" value="KAL0331410.1"/>
    <property type="molecule type" value="Genomic_DNA"/>
</dbReference>
<protein>
    <recommendedName>
        <fullName evidence="2">Reverse transcriptase/retrotransposon-derived protein RNase H-like domain-containing protein</fullName>
    </recommendedName>
</protein>
<comment type="caution">
    <text evidence="3">The sequence shown here is derived from an EMBL/GenBank/DDBJ whole genome shotgun (WGS) entry which is preliminary data.</text>
</comment>
<dbReference type="InterPro" id="IPR043128">
    <property type="entry name" value="Rev_trsase/Diguanyl_cyclase"/>
</dbReference>
<organism evidence="3">
    <name type="scientific">Sesamum angustifolium</name>
    <dbReference type="NCBI Taxonomy" id="2727405"/>
    <lineage>
        <taxon>Eukaryota</taxon>
        <taxon>Viridiplantae</taxon>
        <taxon>Streptophyta</taxon>
        <taxon>Embryophyta</taxon>
        <taxon>Tracheophyta</taxon>
        <taxon>Spermatophyta</taxon>
        <taxon>Magnoliopsida</taxon>
        <taxon>eudicotyledons</taxon>
        <taxon>Gunneridae</taxon>
        <taxon>Pentapetalae</taxon>
        <taxon>asterids</taxon>
        <taxon>lamiids</taxon>
        <taxon>Lamiales</taxon>
        <taxon>Pedaliaceae</taxon>
        <taxon>Sesamum</taxon>
    </lineage>
</organism>
<evidence type="ECO:0000259" key="2">
    <source>
        <dbReference type="Pfam" id="PF17919"/>
    </source>
</evidence>
<dbReference type="Pfam" id="PF17919">
    <property type="entry name" value="RT_RNaseH_2"/>
    <property type="match status" value="1"/>
</dbReference>
<evidence type="ECO:0000313" key="3">
    <source>
        <dbReference type="EMBL" id="KAL0331410.1"/>
    </source>
</evidence>
<feature type="domain" description="Reverse transcriptase/retrotransposon-derived protein RNase H-like" evidence="2">
    <location>
        <begin position="65"/>
        <end position="130"/>
    </location>
</feature>
<gene>
    <name evidence="3" type="ORF">Sangu_1686500</name>
</gene>
<proteinExistence type="predicted"/>
<name>A0AAW2MIX2_9LAMI</name>
<reference evidence="3" key="1">
    <citation type="submission" date="2020-06" db="EMBL/GenBank/DDBJ databases">
        <authorList>
            <person name="Li T."/>
            <person name="Hu X."/>
            <person name="Zhang T."/>
            <person name="Song X."/>
            <person name="Zhang H."/>
            <person name="Dai N."/>
            <person name="Sheng W."/>
            <person name="Hou X."/>
            <person name="Wei L."/>
        </authorList>
    </citation>
    <scope>NUCLEOTIDE SEQUENCE</scope>
    <source>
        <strain evidence="3">G01</strain>
        <tissue evidence="3">Leaf</tissue>
    </source>
</reference>
<keyword evidence="1" id="KW-0511">Multifunctional enzyme</keyword>
<accession>A0AAW2MIX2</accession>
<dbReference type="PANTHER" id="PTHR37984:SF5">
    <property type="entry name" value="PROTEIN NYNRIN-LIKE"/>
    <property type="match status" value="1"/>
</dbReference>
<sequence>MVTQRGIKANPAKINAILDMRPPASINEVQRLTGRMVVLSRFISKSAENGLLFYKTLRKVKNFEWTEEYQQAFEDLKAYLAKLPLLVKPIPSDTLYLYLSSTSQAISSVLVQEEDGDQIPIYYVSKVLNRA</sequence>
<dbReference type="InterPro" id="IPR041577">
    <property type="entry name" value="RT_RNaseH_2"/>
</dbReference>
<dbReference type="AlphaFoldDB" id="A0AAW2MIX2"/>
<dbReference type="GO" id="GO:0003824">
    <property type="term" value="F:catalytic activity"/>
    <property type="evidence" value="ECO:0007669"/>
    <property type="project" value="UniProtKB-KW"/>
</dbReference>
<evidence type="ECO:0000256" key="1">
    <source>
        <dbReference type="ARBA" id="ARBA00023268"/>
    </source>
</evidence>